<dbReference type="GO" id="GO:0016491">
    <property type="term" value="F:oxidoreductase activity"/>
    <property type="evidence" value="ECO:0007669"/>
    <property type="project" value="InterPro"/>
</dbReference>
<evidence type="ECO:0000259" key="1">
    <source>
        <dbReference type="Pfam" id="PF02915"/>
    </source>
</evidence>
<protein>
    <submittedName>
        <fullName evidence="2">Rubrerythrin</fullName>
    </submittedName>
</protein>
<keyword evidence="3" id="KW-1185">Reference proteome</keyword>
<dbReference type="Gene3D" id="1.20.1260.10">
    <property type="match status" value="1"/>
</dbReference>
<dbReference type="CDD" id="cd01045">
    <property type="entry name" value="Ferritin_like_AB"/>
    <property type="match status" value="1"/>
</dbReference>
<feature type="domain" description="Rubrerythrin diiron-binding" evidence="1">
    <location>
        <begin position="14"/>
        <end position="67"/>
    </location>
</feature>
<dbReference type="Proteomes" id="UP000252707">
    <property type="component" value="Unassembled WGS sequence"/>
</dbReference>
<organism evidence="2 3">
    <name type="scientific">Thioalbus denitrificans</name>
    <dbReference type="NCBI Taxonomy" id="547122"/>
    <lineage>
        <taxon>Bacteria</taxon>
        <taxon>Pseudomonadati</taxon>
        <taxon>Pseudomonadota</taxon>
        <taxon>Gammaproteobacteria</taxon>
        <taxon>Chromatiales</taxon>
        <taxon>Ectothiorhodospiraceae</taxon>
        <taxon>Thioalbus</taxon>
    </lineage>
</organism>
<dbReference type="EMBL" id="QPJY01000003">
    <property type="protein sequence ID" value="RCX31186.1"/>
    <property type="molecule type" value="Genomic_DNA"/>
</dbReference>
<gene>
    <name evidence="2" type="ORF">DFQ59_103150</name>
</gene>
<evidence type="ECO:0000313" key="2">
    <source>
        <dbReference type="EMBL" id="RCX31186.1"/>
    </source>
</evidence>
<dbReference type="InterPro" id="IPR012347">
    <property type="entry name" value="Ferritin-like"/>
</dbReference>
<dbReference type="AlphaFoldDB" id="A0A369CES7"/>
<evidence type="ECO:0000313" key="3">
    <source>
        <dbReference type="Proteomes" id="UP000252707"/>
    </source>
</evidence>
<name>A0A369CES7_9GAMM</name>
<dbReference type="RefSeq" id="WP_114279369.1">
    <property type="nucleotide sequence ID" value="NZ_QPJY01000003.1"/>
</dbReference>
<dbReference type="Pfam" id="PF02915">
    <property type="entry name" value="Rubrerythrin"/>
    <property type="match status" value="1"/>
</dbReference>
<dbReference type="InterPro" id="IPR009078">
    <property type="entry name" value="Ferritin-like_SF"/>
</dbReference>
<reference evidence="2 3" key="1">
    <citation type="submission" date="2018-07" db="EMBL/GenBank/DDBJ databases">
        <title>Genomic Encyclopedia of Type Strains, Phase IV (KMG-IV): sequencing the most valuable type-strain genomes for metagenomic binning, comparative biology and taxonomic classification.</title>
        <authorList>
            <person name="Goeker M."/>
        </authorList>
    </citation>
    <scope>NUCLEOTIDE SEQUENCE [LARGE SCALE GENOMIC DNA]</scope>
    <source>
        <strain evidence="2 3">DSM 26407</strain>
    </source>
</reference>
<comment type="caution">
    <text evidence="2">The sequence shown here is derived from an EMBL/GenBank/DDBJ whole genome shotgun (WGS) entry which is preliminary data.</text>
</comment>
<dbReference type="SUPFAM" id="SSF47240">
    <property type="entry name" value="Ferritin-like"/>
    <property type="match status" value="1"/>
</dbReference>
<proteinExistence type="predicted"/>
<dbReference type="InterPro" id="IPR003251">
    <property type="entry name" value="Rr_diiron-bd_dom"/>
</dbReference>
<dbReference type="OrthoDB" id="5765875at2"/>
<dbReference type="GO" id="GO:0046872">
    <property type="term" value="F:metal ion binding"/>
    <property type="evidence" value="ECO:0007669"/>
    <property type="project" value="InterPro"/>
</dbReference>
<sequence length="175" mass="19583">MNAETDQTIATVGELLAHALELELESAERYRELADTMQVHNNPDVASLFHRLASYGDAHAREVKQRAAGLELPTIAPWDFKWTCPDAPESACAEDTHYLMNRCQALQLALHNETRGQLFYAGVAESAPDPDVRFIAAEMAAEEEQHVAMLQEWLAREQCRAEEPPEDLDPPNVSE</sequence>
<accession>A0A369CES7</accession>